<accession>A0ABQ0DIB7</accession>
<evidence type="ECO:0000256" key="1">
    <source>
        <dbReference type="ARBA" id="ARBA00004370"/>
    </source>
</evidence>
<keyword evidence="5" id="KW-1185">Reference proteome</keyword>
<comment type="subcellular location">
    <subcellularLocation>
        <location evidence="1">Membrane</location>
    </subcellularLocation>
</comment>
<evidence type="ECO:0000313" key="5">
    <source>
        <dbReference type="Proteomes" id="UP001628156"/>
    </source>
</evidence>
<gene>
    <name evidence="4" type="ORF">ENUP19_0118G0020</name>
</gene>
<name>A0ABQ0DIB7_9EUKA</name>
<reference evidence="4 5" key="1">
    <citation type="journal article" date="2019" name="PLoS Negl. Trop. Dis.">
        <title>Whole genome sequencing of Entamoeba nuttalli reveals mammalian host-related molecular signatures and a novel octapeptide-repeat surface protein.</title>
        <authorList>
            <person name="Tanaka M."/>
            <person name="Makiuchi T."/>
            <person name="Komiyama T."/>
            <person name="Shiina T."/>
            <person name="Osaki K."/>
            <person name="Tachibana H."/>
        </authorList>
    </citation>
    <scope>NUCLEOTIDE SEQUENCE [LARGE SCALE GENOMIC DNA]</scope>
    <source>
        <strain evidence="4 5">P19-061405</strain>
    </source>
</reference>
<evidence type="ECO:0000313" key="4">
    <source>
        <dbReference type="EMBL" id="GAB1222584.1"/>
    </source>
</evidence>
<dbReference type="EMBL" id="BAAFRS010000118">
    <property type="protein sequence ID" value="GAB1222584.1"/>
    <property type="molecule type" value="Genomic_DNA"/>
</dbReference>
<keyword evidence="3" id="KW-0472">Membrane</keyword>
<sequence length="260" mass="29446">MFSQYLSYVGGTLTQFIIEKPITTPFQAALTCSQMNGLSTWSNMSFLARKNSLFKSLPYSILNAIPLTVSEQLAIRLLLTQKERKTHKISLCKQLAITSLSTITSFPFTYLEIVNRTHCCSDINLKDIKYAIPRPLNIPIVPLYWNILRNITYSTSHSFTSLKLQNTKCFSSNSLIKINVISSMVGTLLSYPFDVLLTRSIHNYSTGFSPSILTHGICTQLLLNISLSSVYGYLAEKYYEKHTLKRSVFTSIKSIFFDSQ</sequence>
<keyword evidence="2" id="KW-0812">Transmembrane</keyword>
<organism evidence="4 5">
    <name type="scientific">Entamoeba nuttalli</name>
    <dbReference type="NCBI Taxonomy" id="412467"/>
    <lineage>
        <taxon>Eukaryota</taxon>
        <taxon>Amoebozoa</taxon>
        <taxon>Evosea</taxon>
        <taxon>Archamoebae</taxon>
        <taxon>Mastigamoebida</taxon>
        <taxon>Entamoebidae</taxon>
        <taxon>Entamoeba</taxon>
    </lineage>
</organism>
<protein>
    <recommendedName>
        <fullName evidence="6">Mitochondrial carrier protein</fullName>
    </recommendedName>
</protein>
<dbReference type="InterPro" id="IPR023395">
    <property type="entry name" value="MCP_dom_sf"/>
</dbReference>
<evidence type="ECO:0000256" key="2">
    <source>
        <dbReference type="ARBA" id="ARBA00022692"/>
    </source>
</evidence>
<comment type="caution">
    <text evidence="4">The sequence shown here is derived from an EMBL/GenBank/DDBJ whole genome shotgun (WGS) entry which is preliminary data.</text>
</comment>
<dbReference type="Proteomes" id="UP001628156">
    <property type="component" value="Unassembled WGS sequence"/>
</dbReference>
<proteinExistence type="predicted"/>
<evidence type="ECO:0008006" key="6">
    <source>
        <dbReference type="Google" id="ProtNLM"/>
    </source>
</evidence>
<dbReference type="SUPFAM" id="SSF103506">
    <property type="entry name" value="Mitochondrial carrier"/>
    <property type="match status" value="1"/>
</dbReference>
<evidence type="ECO:0000256" key="3">
    <source>
        <dbReference type="ARBA" id="ARBA00023136"/>
    </source>
</evidence>